<accession>A0A144IY93</accession>
<evidence type="ECO:0000256" key="1">
    <source>
        <dbReference type="SAM" id="Phobius"/>
    </source>
</evidence>
<feature type="transmembrane region" description="Helical" evidence="1">
    <location>
        <begin position="6"/>
        <end position="24"/>
    </location>
</feature>
<keyword evidence="1" id="KW-0812">Transmembrane</keyword>
<evidence type="ECO:0000313" key="3">
    <source>
        <dbReference type="Proteomes" id="UP000076008"/>
    </source>
</evidence>
<sequence length="40" mass="4901">MSIPPQQIYFLPIFGEFLILLNCIRIVRLHEFFLEIIPYY</sequence>
<organism evidence="2 3">
    <name type="scientific">Enterobacter cloacae</name>
    <dbReference type="NCBI Taxonomy" id="550"/>
    <lineage>
        <taxon>Bacteria</taxon>
        <taxon>Pseudomonadati</taxon>
        <taxon>Pseudomonadota</taxon>
        <taxon>Gammaproteobacteria</taxon>
        <taxon>Enterobacterales</taxon>
        <taxon>Enterobacteriaceae</taxon>
        <taxon>Enterobacter</taxon>
        <taxon>Enterobacter cloacae complex</taxon>
    </lineage>
</organism>
<evidence type="ECO:0000313" key="2">
    <source>
        <dbReference type="EMBL" id="CZV23829.1"/>
    </source>
</evidence>
<name>A0A144IY93_ENTCL</name>
<dbReference type="Proteomes" id="UP000076008">
    <property type="component" value="Unassembled WGS sequence"/>
</dbReference>
<dbReference type="EMBL" id="FJXR01000011">
    <property type="protein sequence ID" value="CZV23829.1"/>
    <property type="molecule type" value="Genomic_DNA"/>
</dbReference>
<dbReference type="AlphaFoldDB" id="A0A144IY93"/>
<proteinExistence type="predicted"/>
<gene>
    <name evidence="2" type="ORF">SAMEA2273318_02057</name>
</gene>
<reference evidence="2 3" key="1">
    <citation type="submission" date="2016-03" db="EMBL/GenBank/DDBJ databases">
        <authorList>
            <consortium name="Pathogen Informatics"/>
        </authorList>
    </citation>
    <scope>NUCLEOTIDE SEQUENCE [LARGE SCALE GENOMIC DNA]</scope>
    <source>
        <strain evidence="3">e1252</strain>
    </source>
</reference>
<keyword evidence="1" id="KW-1133">Transmembrane helix</keyword>
<keyword evidence="1" id="KW-0472">Membrane</keyword>
<protein>
    <submittedName>
        <fullName evidence="2">Uncharacterized protein</fullName>
    </submittedName>
</protein>